<reference evidence="2" key="1">
    <citation type="journal article" date="2023" name="G3 (Bethesda)">
        <title>Genome assembly and association tests identify interacting loci associated with vigor, precocity, and sex in interspecific pistachio rootstocks.</title>
        <authorList>
            <person name="Palmer W."/>
            <person name="Jacygrad E."/>
            <person name="Sagayaradj S."/>
            <person name="Cavanaugh K."/>
            <person name="Han R."/>
            <person name="Bertier L."/>
            <person name="Beede B."/>
            <person name="Kafkas S."/>
            <person name="Golino D."/>
            <person name="Preece J."/>
            <person name="Michelmore R."/>
        </authorList>
    </citation>
    <scope>NUCLEOTIDE SEQUENCE [LARGE SCALE GENOMIC DNA]</scope>
</reference>
<evidence type="ECO:0000313" key="2">
    <source>
        <dbReference type="Proteomes" id="UP001163603"/>
    </source>
</evidence>
<gene>
    <name evidence="1" type="ORF">Pint_01036</name>
</gene>
<keyword evidence="2" id="KW-1185">Reference proteome</keyword>
<sequence length="183" mass="20501">MIPHHSWKTLLHQRTLDLLNLYSPDSLPELKTFSDKLTRLPERALSKELRPPGTAEGSTDWYNMCTENLGFESLADVSSAQSSLISSSSRLPRVMMRENMKLNDTPAFLSELDINIPPINDLPTTSLSTLDDNGRPRFRFEQEILGGDQDINDNMLEIGLTVAEEIVNGDQGNNKGAKNESER</sequence>
<proteinExistence type="predicted"/>
<protein>
    <submittedName>
        <fullName evidence="1">Uncharacterized protein</fullName>
    </submittedName>
</protein>
<organism evidence="1 2">
    <name type="scientific">Pistacia integerrima</name>
    <dbReference type="NCBI Taxonomy" id="434235"/>
    <lineage>
        <taxon>Eukaryota</taxon>
        <taxon>Viridiplantae</taxon>
        <taxon>Streptophyta</taxon>
        <taxon>Embryophyta</taxon>
        <taxon>Tracheophyta</taxon>
        <taxon>Spermatophyta</taxon>
        <taxon>Magnoliopsida</taxon>
        <taxon>eudicotyledons</taxon>
        <taxon>Gunneridae</taxon>
        <taxon>Pentapetalae</taxon>
        <taxon>rosids</taxon>
        <taxon>malvids</taxon>
        <taxon>Sapindales</taxon>
        <taxon>Anacardiaceae</taxon>
        <taxon>Pistacia</taxon>
    </lineage>
</organism>
<evidence type="ECO:0000313" key="1">
    <source>
        <dbReference type="EMBL" id="KAJ0054353.1"/>
    </source>
</evidence>
<accession>A0ACC0ZNI0</accession>
<dbReference type="Proteomes" id="UP001163603">
    <property type="component" value="Chromosome 1"/>
</dbReference>
<comment type="caution">
    <text evidence="1">The sequence shown here is derived from an EMBL/GenBank/DDBJ whole genome shotgun (WGS) entry which is preliminary data.</text>
</comment>
<name>A0ACC0ZNI0_9ROSI</name>
<dbReference type="EMBL" id="CM047736">
    <property type="protein sequence ID" value="KAJ0054353.1"/>
    <property type="molecule type" value="Genomic_DNA"/>
</dbReference>